<dbReference type="InterPro" id="IPR012317">
    <property type="entry name" value="Poly(ADP-ribose)pol_cat_dom"/>
</dbReference>
<keyword evidence="4" id="KW-1185">Reference proteome</keyword>
<evidence type="ECO:0000259" key="2">
    <source>
        <dbReference type="Pfam" id="PF00644"/>
    </source>
</evidence>
<dbReference type="SUPFAM" id="SSF56399">
    <property type="entry name" value="ADP-ribosylation"/>
    <property type="match status" value="1"/>
</dbReference>
<protein>
    <recommendedName>
        <fullName evidence="2">PARP catalytic domain-containing protein</fullName>
    </recommendedName>
</protein>
<dbReference type="Gene3D" id="3.90.175.10">
    <property type="entry name" value="Diphtheria Toxin, domain 1"/>
    <property type="match status" value="1"/>
</dbReference>
<feature type="domain" description="PARP catalytic" evidence="2">
    <location>
        <begin position="15"/>
        <end position="88"/>
    </location>
</feature>
<comment type="similarity">
    <text evidence="1">Belongs to the ARTD/PARP family.</text>
</comment>
<evidence type="ECO:0000256" key="1">
    <source>
        <dbReference type="ARBA" id="ARBA00024347"/>
    </source>
</evidence>
<comment type="caution">
    <text evidence="3">The sequence shown here is derived from an EMBL/GenBank/DDBJ whole genome shotgun (WGS) entry which is preliminary data.</text>
</comment>
<organism evidence="3 4">
    <name type="scientific">Cirrhinus molitorella</name>
    <name type="common">mud carp</name>
    <dbReference type="NCBI Taxonomy" id="172907"/>
    <lineage>
        <taxon>Eukaryota</taxon>
        <taxon>Metazoa</taxon>
        <taxon>Chordata</taxon>
        <taxon>Craniata</taxon>
        <taxon>Vertebrata</taxon>
        <taxon>Euteleostomi</taxon>
        <taxon>Actinopterygii</taxon>
        <taxon>Neopterygii</taxon>
        <taxon>Teleostei</taxon>
        <taxon>Ostariophysi</taxon>
        <taxon>Cypriniformes</taxon>
        <taxon>Cyprinidae</taxon>
        <taxon>Labeoninae</taxon>
        <taxon>Labeonini</taxon>
        <taxon>Cirrhinus</taxon>
    </lineage>
</organism>
<reference evidence="3 4" key="1">
    <citation type="submission" date="2023-09" db="EMBL/GenBank/DDBJ databases">
        <authorList>
            <person name="Wang M."/>
        </authorList>
    </citation>
    <scope>NUCLEOTIDE SEQUENCE [LARGE SCALE GENOMIC DNA]</scope>
    <source>
        <strain evidence="3">GT-2023</strain>
        <tissue evidence="3">Liver</tissue>
    </source>
</reference>
<evidence type="ECO:0000313" key="3">
    <source>
        <dbReference type="EMBL" id="KAL1280721.1"/>
    </source>
</evidence>
<dbReference type="EMBL" id="JAYMGO010000002">
    <property type="protein sequence ID" value="KAL1280721.1"/>
    <property type="molecule type" value="Genomic_DNA"/>
</dbReference>
<gene>
    <name evidence="3" type="ORF">QQF64_015321</name>
</gene>
<dbReference type="Proteomes" id="UP001558613">
    <property type="component" value="Unassembled WGS sequence"/>
</dbReference>
<name>A0ABR3NUL5_9TELE</name>
<dbReference type="PANTHER" id="PTHR36542:SF2">
    <property type="entry name" value="GIG2-LIKE PROTEIN DRED-RELATED"/>
    <property type="match status" value="1"/>
</dbReference>
<dbReference type="Pfam" id="PF00644">
    <property type="entry name" value="PARP"/>
    <property type="match status" value="1"/>
</dbReference>
<evidence type="ECO:0000313" key="4">
    <source>
        <dbReference type="Proteomes" id="UP001558613"/>
    </source>
</evidence>
<proteinExistence type="inferred from homology"/>
<accession>A0ABR3NUL5</accession>
<sequence>MGNCTGKQKKLYPGSKTYIMYHGTTMKNALKIYDKGFRQSSGGMLGCGVYVSRSKEKASHYPVYDKGEPLAILKVEVQVGKVKRIDYQGHPLQKTWNLHGYDTAWVPPNCGMVHSGLEEDCVYDPSRIKAGDSATGMLDMQKQPPAHLRPESLRREVLSFPVVSYLISPERPVSSAISPALLFRLINASTLLTAVED</sequence>
<dbReference type="PANTHER" id="PTHR36542">
    <property type="entry name" value="GIG2-LIKE PROTEIN DRED-RELATED"/>
    <property type="match status" value="1"/>
</dbReference>